<dbReference type="PANTHER" id="PTHR34773">
    <property type="entry name" value="FLAGELLAR SECRETION CHAPERONE FLIS"/>
    <property type="match status" value="1"/>
</dbReference>
<proteinExistence type="inferred from homology"/>
<dbReference type="PANTHER" id="PTHR34773:SF1">
    <property type="entry name" value="FLAGELLAR SECRETION CHAPERONE FLIS"/>
    <property type="match status" value="1"/>
</dbReference>
<protein>
    <submittedName>
        <fullName evidence="6">Flagellar protein FliS</fullName>
    </submittedName>
</protein>
<dbReference type="Proteomes" id="UP000186385">
    <property type="component" value="Unassembled WGS sequence"/>
</dbReference>
<dbReference type="AlphaFoldDB" id="A0A1N6S9B9"/>
<dbReference type="CDD" id="cd16098">
    <property type="entry name" value="FliS"/>
    <property type="match status" value="1"/>
</dbReference>
<evidence type="ECO:0000313" key="6">
    <source>
        <dbReference type="EMBL" id="SIQ37705.1"/>
    </source>
</evidence>
<dbReference type="InterPro" id="IPR003713">
    <property type="entry name" value="FliS"/>
</dbReference>
<dbReference type="NCBIfam" id="TIGR00208">
    <property type="entry name" value="fliS"/>
    <property type="match status" value="1"/>
</dbReference>
<dbReference type="SUPFAM" id="SSF101116">
    <property type="entry name" value="Flagellar export chaperone FliS"/>
    <property type="match status" value="1"/>
</dbReference>
<dbReference type="RefSeq" id="WP_231581286.1">
    <property type="nucleotide sequence ID" value="NZ_FTLX01000002.1"/>
</dbReference>
<dbReference type="EMBL" id="FTLX01000002">
    <property type="protein sequence ID" value="SIQ37705.1"/>
    <property type="molecule type" value="Genomic_DNA"/>
</dbReference>
<name>A0A1N6S9B9_9BACI</name>
<accession>A0A1N6S9B9</accession>
<dbReference type="InterPro" id="IPR036584">
    <property type="entry name" value="FliS_sf"/>
</dbReference>
<dbReference type="STRING" id="1017273.SAMN05443094_102355"/>
<gene>
    <name evidence="6" type="ORF">SAMN05443094_102355</name>
</gene>
<evidence type="ECO:0000256" key="2">
    <source>
        <dbReference type="ARBA" id="ARBA00008787"/>
    </source>
</evidence>
<evidence type="ECO:0000256" key="4">
    <source>
        <dbReference type="ARBA" id="ARBA00022795"/>
    </source>
</evidence>
<dbReference type="GO" id="GO:0044780">
    <property type="term" value="P:bacterial-type flagellum assembly"/>
    <property type="evidence" value="ECO:0007669"/>
    <property type="project" value="InterPro"/>
</dbReference>
<keyword evidence="6" id="KW-0969">Cilium</keyword>
<evidence type="ECO:0000256" key="1">
    <source>
        <dbReference type="ARBA" id="ARBA00004514"/>
    </source>
</evidence>
<keyword evidence="3" id="KW-0963">Cytoplasm</keyword>
<reference evidence="6 7" key="1">
    <citation type="submission" date="2017-01" db="EMBL/GenBank/DDBJ databases">
        <authorList>
            <person name="Mah S.A."/>
            <person name="Swanson W.J."/>
            <person name="Moy G.W."/>
            <person name="Vacquier V.D."/>
        </authorList>
    </citation>
    <scope>NUCLEOTIDE SEQUENCE [LARGE SCALE GENOMIC DNA]</scope>
    <source>
        <strain evidence="6 7">NIO-1016</strain>
    </source>
</reference>
<comment type="similarity">
    <text evidence="2">Belongs to the FliS family.</text>
</comment>
<dbReference type="GO" id="GO:0071973">
    <property type="term" value="P:bacterial-type flagellum-dependent cell motility"/>
    <property type="evidence" value="ECO:0007669"/>
    <property type="project" value="TreeGrafter"/>
</dbReference>
<sequence>MITKEMIYQKTPQQLTALLYEAGLAQFEKADQFLKKGSFSEANDAMQKINDITERLGAGLNYEAGIIADQLDHVYNFIADTVIQANLQKDAEKLAQAQKLFQSIADAWNEAMKTAPSKPVARKKNAYEQNVFVEGQPENTIETGN</sequence>
<comment type="subcellular location">
    <subcellularLocation>
        <location evidence="1">Cytoplasm</location>
        <location evidence="1">Cytosol</location>
    </subcellularLocation>
</comment>
<keyword evidence="6" id="KW-0966">Cell projection</keyword>
<keyword evidence="4" id="KW-1005">Bacterial flagellum biogenesis</keyword>
<evidence type="ECO:0000313" key="7">
    <source>
        <dbReference type="Proteomes" id="UP000186385"/>
    </source>
</evidence>
<dbReference type="Pfam" id="PF02561">
    <property type="entry name" value="FliS"/>
    <property type="match status" value="1"/>
</dbReference>
<dbReference type="Gene3D" id="1.20.120.340">
    <property type="entry name" value="Flagellar protein FliS"/>
    <property type="match status" value="1"/>
</dbReference>
<dbReference type="GO" id="GO:0005829">
    <property type="term" value="C:cytosol"/>
    <property type="evidence" value="ECO:0007669"/>
    <property type="project" value="UniProtKB-SubCell"/>
</dbReference>
<evidence type="ECO:0000256" key="5">
    <source>
        <dbReference type="ARBA" id="ARBA00023186"/>
    </source>
</evidence>
<organism evidence="6 7">
    <name type="scientific">Domibacillus enclensis</name>
    <dbReference type="NCBI Taxonomy" id="1017273"/>
    <lineage>
        <taxon>Bacteria</taxon>
        <taxon>Bacillati</taxon>
        <taxon>Bacillota</taxon>
        <taxon>Bacilli</taxon>
        <taxon>Bacillales</taxon>
        <taxon>Bacillaceae</taxon>
        <taxon>Domibacillus</taxon>
    </lineage>
</organism>
<evidence type="ECO:0000256" key="3">
    <source>
        <dbReference type="ARBA" id="ARBA00022490"/>
    </source>
</evidence>
<keyword evidence="6" id="KW-0282">Flagellum</keyword>
<keyword evidence="5" id="KW-0143">Chaperone</keyword>